<evidence type="ECO:0000256" key="13">
    <source>
        <dbReference type="ARBA" id="ARBA00023136"/>
    </source>
</evidence>
<dbReference type="STRING" id="6832.A0A553PMK6"/>
<name>A0A553PMK6_TIGCA</name>
<comment type="similarity">
    <text evidence="4 18">Belongs to the glycosyltransferase 2 family. GalNAc-T subfamily.</text>
</comment>
<keyword evidence="6 18" id="KW-0808">Transferase</keyword>
<evidence type="ECO:0000313" key="20">
    <source>
        <dbReference type="EMBL" id="TRY78903.1"/>
    </source>
</evidence>
<evidence type="ECO:0000256" key="16">
    <source>
        <dbReference type="ARBA" id="ARBA00050905"/>
    </source>
</evidence>
<dbReference type="OMA" id="QEWAFSK"/>
<sequence length="582" mass="65713">MNELSVSSLKSILMFYDLFQDYNGALRLKTDLVESNGLRFMTNTPRAKISVGSAISLPLSYEGKSSVELSSPSAWSASGFFDESKYISDGAVKPGEDPYTRNKFNQEASDAISSNRDIPDTRSAQCRRKTWNNRILPPTSIIITFHNEARSTLLRTIVSVLNRSPPDLIHEIILVDDFSDDPSDGEELNNIHKVRVLRNEKREGLMRSRVRGAGAATSSILTFLDSHCECNQHWLEPMLERVDEDPSRVVCPIIDVISMDNFQYIGASADLRGGFDWNLVFKWEYLGPEERRLRQFDPTRPIRTPMIAGGLFMIDKDYFDKIGKYDMLMDIWGGENLEISFRVWQCGGSLEIIPCSRVGHVFRKQHPYTFPGGSGNVFARNTRRAAEVWMGDYKKYYYAAVPLAKNVPFGDISERVQLKEELQCKPFKWYLDNVYKELKLPAAQDLASGSIRQGALCLDTLGHLNNGQLGVYACHGAGGNQEWSFTQSGHVKHTDLCLALEKPIEGSRLLLKLCNDSVWQKWQRIPPATTGGLLIKARGVEGALLRQEAYNLCVTRNEGSNELTAQICDNVRPAQMWRFNLN</sequence>
<keyword evidence="10" id="KW-0735">Signal-anchor</keyword>
<dbReference type="PANTHER" id="PTHR11675">
    <property type="entry name" value="N-ACETYLGALACTOSAMINYLTRANSFERASE"/>
    <property type="match status" value="1"/>
</dbReference>
<dbReference type="GO" id="GO:0006493">
    <property type="term" value="P:protein O-linked glycosylation"/>
    <property type="evidence" value="ECO:0007669"/>
    <property type="project" value="TreeGrafter"/>
</dbReference>
<dbReference type="EMBL" id="VCGU01000003">
    <property type="protein sequence ID" value="TRY78903.1"/>
    <property type="molecule type" value="Genomic_DNA"/>
</dbReference>
<dbReference type="InterPro" id="IPR045885">
    <property type="entry name" value="GalNAc-T"/>
</dbReference>
<keyword evidence="9 18" id="KW-0430">Lectin</keyword>
<dbReference type="SMART" id="SM00458">
    <property type="entry name" value="RICIN"/>
    <property type="match status" value="1"/>
</dbReference>
<evidence type="ECO:0000313" key="21">
    <source>
        <dbReference type="Proteomes" id="UP000318571"/>
    </source>
</evidence>
<dbReference type="CDD" id="cd02510">
    <property type="entry name" value="pp-GalNAc-T"/>
    <property type="match status" value="1"/>
</dbReference>
<dbReference type="Proteomes" id="UP000318571">
    <property type="component" value="Chromosome 11"/>
</dbReference>
<dbReference type="Pfam" id="PF00535">
    <property type="entry name" value="Glycos_transf_2"/>
    <property type="match status" value="1"/>
</dbReference>
<evidence type="ECO:0000256" key="4">
    <source>
        <dbReference type="ARBA" id="ARBA00005680"/>
    </source>
</evidence>
<gene>
    <name evidence="20" type="ORF">TCAL_01707</name>
</gene>
<comment type="catalytic activity">
    <reaction evidence="16">
        <text>L-threonyl-[protein] + UDP-N-acetyl-alpha-D-galactosamine = a 3-O-[N-acetyl-alpha-D-galactosaminyl]-L-threonyl-[protein] + UDP + H(+)</text>
        <dbReference type="Rhea" id="RHEA:52424"/>
        <dbReference type="Rhea" id="RHEA-COMP:11060"/>
        <dbReference type="Rhea" id="RHEA-COMP:11689"/>
        <dbReference type="ChEBI" id="CHEBI:15378"/>
        <dbReference type="ChEBI" id="CHEBI:30013"/>
        <dbReference type="ChEBI" id="CHEBI:58223"/>
        <dbReference type="ChEBI" id="CHEBI:67138"/>
        <dbReference type="ChEBI" id="CHEBI:87075"/>
        <dbReference type="EC" id="2.4.1.41"/>
    </reaction>
</comment>
<proteinExistence type="inferred from homology"/>
<dbReference type="EC" id="2.4.1.-" evidence="18"/>
<evidence type="ECO:0000256" key="15">
    <source>
        <dbReference type="ARBA" id="ARBA00023211"/>
    </source>
</evidence>
<dbReference type="GO" id="GO:0046872">
    <property type="term" value="F:metal ion binding"/>
    <property type="evidence" value="ECO:0007669"/>
    <property type="project" value="UniProtKB-KW"/>
</dbReference>
<dbReference type="CDD" id="cd23434">
    <property type="entry name" value="beta-trefoil_Ricin_GALNT2"/>
    <property type="match status" value="1"/>
</dbReference>
<evidence type="ECO:0000256" key="1">
    <source>
        <dbReference type="ARBA" id="ARBA00001936"/>
    </source>
</evidence>
<evidence type="ECO:0000259" key="19">
    <source>
        <dbReference type="SMART" id="SM00458"/>
    </source>
</evidence>
<keyword evidence="8" id="KW-0479">Metal-binding</keyword>
<dbReference type="PROSITE" id="PS50231">
    <property type="entry name" value="RICIN_B_LECTIN"/>
    <property type="match status" value="1"/>
</dbReference>
<dbReference type="InterPro" id="IPR000772">
    <property type="entry name" value="Ricin_B_lectin"/>
</dbReference>
<comment type="pathway">
    <text evidence="3 18">Protein modification; protein glycosylation.</text>
</comment>
<keyword evidence="12 18" id="KW-0333">Golgi apparatus</keyword>
<evidence type="ECO:0000256" key="12">
    <source>
        <dbReference type="ARBA" id="ARBA00023034"/>
    </source>
</evidence>
<keyword evidence="21" id="KW-1185">Reference proteome</keyword>
<evidence type="ECO:0000256" key="17">
    <source>
        <dbReference type="ARBA" id="ARBA00052209"/>
    </source>
</evidence>
<dbReference type="Gene3D" id="3.90.550.10">
    <property type="entry name" value="Spore Coat Polysaccharide Biosynthesis Protein SpsA, Chain A"/>
    <property type="match status" value="1"/>
</dbReference>
<dbReference type="InterPro" id="IPR001173">
    <property type="entry name" value="Glyco_trans_2-like"/>
</dbReference>
<feature type="domain" description="Ricin B lectin" evidence="19">
    <location>
        <begin position="448"/>
        <end position="580"/>
    </location>
</feature>
<keyword evidence="14 18" id="KW-1015">Disulfide bond</keyword>
<keyword evidence="15 18" id="KW-0464">Manganese</keyword>
<dbReference type="PANTHER" id="PTHR11675:SF119">
    <property type="entry name" value="POLYPEPTIDE N-ACETYLGALACTOSAMINYLTRANSFERASE 2"/>
    <property type="match status" value="1"/>
</dbReference>
<keyword evidence="7" id="KW-0812">Transmembrane</keyword>
<protein>
    <recommendedName>
        <fullName evidence="18">Polypeptide N-acetylgalactosaminyltransferase</fullName>
        <ecNumber evidence="18">2.4.1.-</ecNumber>
    </recommendedName>
    <alternativeName>
        <fullName evidence="18">Protein-UDP acetylgalactosaminyltransferase</fullName>
    </alternativeName>
</protein>
<evidence type="ECO:0000256" key="10">
    <source>
        <dbReference type="ARBA" id="ARBA00022968"/>
    </source>
</evidence>
<dbReference type="SUPFAM" id="SSF53448">
    <property type="entry name" value="Nucleotide-diphospho-sugar transferases"/>
    <property type="match status" value="1"/>
</dbReference>
<dbReference type="Gene3D" id="2.80.10.50">
    <property type="match status" value="1"/>
</dbReference>
<comment type="catalytic activity">
    <reaction evidence="17">
        <text>L-seryl-[protein] + UDP-N-acetyl-alpha-D-galactosamine = a 3-O-[N-acetyl-alpha-D-galactosaminyl]-L-seryl-[protein] + UDP + H(+)</text>
        <dbReference type="Rhea" id="RHEA:23956"/>
        <dbReference type="Rhea" id="RHEA-COMP:9863"/>
        <dbReference type="Rhea" id="RHEA-COMP:12788"/>
        <dbReference type="ChEBI" id="CHEBI:15378"/>
        <dbReference type="ChEBI" id="CHEBI:29999"/>
        <dbReference type="ChEBI" id="CHEBI:53604"/>
        <dbReference type="ChEBI" id="CHEBI:58223"/>
        <dbReference type="ChEBI" id="CHEBI:67138"/>
        <dbReference type="EC" id="2.4.1.41"/>
    </reaction>
</comment>
<dbReference type="GO" id="GO:0030246">
    <property type="term" value="F:carbohydrate binding"/>
    <property type="evidence" value="ECO:0007669"/>
    <property type="project" value="UniProtKB-KW"/>
</dbReference>
<evidence type="ECO:0000256" key="2">
    <source>
        <dbReference type="ARBA" id="ARBA00004323"/>
    </source>
</evidence>
<evidence type="ECO:0000256" key="5">
    <source>
        <dbReference type="ARBA" id="ARBA00022676"/>
    </source>
</evidence>
<dbReference type="Pfam" id="PF00652">
    <property type="entry name" value="Ricin_B_lectin"/>
    <property type="match status" value="1"/>
</dbReference>
<comment type="cofactor">
    <cofactor evidence="1 18">
        <name>Mn(2+)</name>
        <dbReference type="ChEBI" id="CHEBI:29035"/>
    </cofactor>
</comment>
<evidence type="ECO:0000256" key="8">
    <source>
        <dbReference type="ARBA" id="ARBA00022723"/>
    </source>
</evidence>
<evidence type="ECO:0000256" key="18">
    <source>
        <dbReference type="RuleBase" id="RU361242"/>
    </source>
</evidence>
<dbReference type="InterPro" id="IPR035992">
    <property type="entry name" value="Ricin_B-like_lectins"/>
</dbReference>
<comment type="caution">
    <text evidence="20">The sequence shown here is derived from an EMBL/GenBank/DDBJ whole genome shotgun (WGS) entry which is preliminary data.</text>
</comment>
<evidence type="ECO:0000256" key="11">
    <source>
        <dbReference type="ARBA" id="ARBA00022989"/>
    </source>
</evidence>
<evidence type="ECO:0000256" key="9">
    <source>
        <dbReference type="ARBA" id="ARBA00022734"/>
    </source>
</evidence>
<dbReference type="GO" id="GO:0000139">
    <property type="term" value="C:Golgi membrane"/>
    <property type="evidence" value="ECO:0007669"/>
    <property type="project" value="UniProtKB-SubCell"/>
</dbReference>
<evidence type="ECO:0000256" key="6">
    <source>
        <dbReference type="ARBA" id="ARBA00022679"/>
    </source>
</evidence>
<dbReference type="FunFam" id="3.90.550.10:FF:000026">
    <property type="entry name" value="Polypeptide N-acetylgalactosaminyltransferase"/>
    <property type="match status" value="1"/>
</dbReference>
<dbReference type="SUPFAM" id="SSF50370">
    <property type="entry name" value="Ricin B-like lectins"/>
    <property type="match status" value="1"/>
</dbReference>
<evidence type="ECO:0000256" key="3">
    <source>
        <dbReference type="ARBA" id="ARBA00004922"/>
    </source>
</evidence>
<dbReference type="GO" id="GO:0004653">
    <property type="term" value="F:polypeptide N-acetylgalactosaminyltransferase activity"/>
    <property type="evidence" value="ECO:0007669"/>
    <property type="project" value="UniProtKB-EC"/>
</dbReference>
<organism evidence="20 21">
    <name type="scientific">Tigriopus californicus</name>
    <name type="common">Marine copepod</name>
    <dbReference type="NCBI Taxonomy" id="6832"/>
    <lineage>
        <taxon>Eukaryota</taxon>
        <taxon>Metazoa</taxon>
        <taxon>Ecdysozoa</taxon>
        <taxon>Arthropoda</taxon>
        <taxon>Crustacea</taxon>
        <taxon>Multicrustacea</taxon>
        <taxon>Hexanauplia</taxon>
        <taxon>Copepoda</taxon>
        <taxon>Harpacticoida</taxon>
        <taxon>Harpacticidae</taxon>
        <taxon>Tigriopus</taxon>
    </lineage>
</organism>
<dbReference type="AlphaFoldDB" id="A0A553PMK6"/>
<dbReference type="UniPathway" id="UPA00378"/>
<keyword evidence="11" id="KW-1133">Transmembrane helix</keyword>
<evidence type="ECO:0000256" key="14">
    <source>
        <dbReference type="ARBA" id="ARBA00023157"/>
    </source>
</evidence>
<evidence type="ECO:0000256" key="7">
    <source>
        <dbReference type="ARBA" id="ARBA00022692"/>
    </source>
</evidence>
<keyword evidence="13" id="KW-0472">Membrane</keyword>
<reference evidence="20 21" key="1">
    <citation type="journal article" date="2018" name="Nat. Ecol. Evol.">
        <title>Genomic signatures of mitonuclear coevolution across populations of Tigriopus californicus.</title>
        <authorList>
            <person name="Barreto F.S."/>
            <person name="Watson E.T."/>
            <person name="Lima T.G."/>
            <person name="Willett C.S."/>
            <person name="Edmands S."/>
            <person name="Li W."/>
            <person name="Burton R.S."/>
        </authorList>
    </citation>
    <scope>NUCLEOTIDE SEQUENCE [LARGE SCALE GENOMIC DNA]</scope>
    <source>
        <strain evidence="20 21">San Diego</strain>
    </source>
</reference>
<keyword evidence="5 18" id="KW-0328">Glycosyltransferase</keyword>
<accession>A0A553PMK6</accession>
<comment type="subcellular location">
    <subcellularLocation>
        <location evidence="2 18">Golgi apparatus membrane</location>
        <topology evidence="2 18">Single-pass type II membrane protein</topology>
    </subcellularLocation>
</comment>
<dbReference type="InterPro" id="IPR029044">
    <property type="entry name" value="Nucleotide-diphossugar_trans"/>
</dbReference>